<feature type="region of interest" description="Disordered" evidence="1">
    <location>
        <begin position="244"/>
        <end position="276"/>
    </location>
</feature>
<dbReference type="Proteomes" id="UP001442494">
    <property type="component" value="Unassembled WGS sequence"/>
</dbReference>
<protein>
    <submittedName>
        <fullName evidence="2">Tetratricopeptide repeat protein</fullName>
    </submittedName>
</protein>
<name>A0ABV0JPP5_9CYAN</name>
<dbReference type="SUPFAM" id="SSF48452">
    <property type="entry name" value="TPR-like"/>
    <property type="match status" value="2"/>
</dbReference>
<reference evidence="2 3" key="1">
    <citation type="submission" date="2022-04" db="EMBL/GenBank/DDBJ databases">
        <title>Positive selection, recombination, and allopatry shape intraspecific diversity of widespread and dominant cyanobacteria.</title>
        <authorList>
            <person name="Wei J."/>
            <person name="Shu W."/>
            <person name="Hu C."/>
        </authorList>
    </citation>
    <scope>NUCLEOTIDE SEQUENCE [LARGE SCALE GENOMIC DNA]</scope>
    <source>
        <strain evidence="2 3">GB2-A5</strain>
    </source>
</reference>
<evidence type="ECO:0000313" key="2">
    <source>
        <dbReference type="EMBL" id="MEP0865396.1"/>
    </source>
</evidence>
<dbReference type="EMBL" id="JAMPKK010000025">
    <property type="protein sequence ID" value="MEP0865396.1"/>
    <property type="molecule type" value="Genomic_DNA"/>
</dbReference>
<dbReference type="InterPro" id="IPR011990">
    <property type="entry name" value="TPR-like_helical_dom_sf"/>
</dbReference>
<dbReference type="Gene3D" id="1.25.40.10">
    <property type="entry name" value="Tetratricopeptide repeat domain"/>
    <property type="match status" value="3"/>
</dbReference>
<proteinExistence type="predicted"/>
<dbReference type="PANTHER" id="PTHR10098">
    <property type="entry name" value="RAPSYN-RELATED"/>
    <property type="match status" value="1"/>
</dbReference>
<comment type="caution">
    <text evidence="2">The sequence shown here is derived from an EMBL/GenBank/DDBJ whole genome shotgun (WGS) entry which is preliminary data.</text>
</comment>
<dbReference type="PANTHER" id="PTHR10098:SF108">
    <property type="entry name" value="TETRATRICOPEPTIDE REPEAT PROTEIN 28"/>
    <property type="match status" value="1"/>
</dbReference>
<gene>
    <name evidence="2" type="ORF">NDI37_13055</name>
</gene>
<organism evidence="2 3">
    <name type="scientific">Funiculus sociatus GB2-A5</name>
    <dbReference type="NCBI Taxonomy" id="2933946"/>
    <lineage>
        <taxon>Bacteria</taxon>
        <taxon>Bacillati</taxon>
        <taxon>Cyanobacteriota</taxon>
        <taxon>Cyanophyceae</taxon>
        <taxon>Coleofasciculales</taxon>
        <taxon>Coleofasciculaceae</taxon>
        <taxon>Funiculus</taxon>
    </lineage>
</organism>
<feature type="compositionally biased region" description="Basic and acidic residues" evidence="1">
    <location>
        <begin position="244"/>
        <end position="262"/>
    </location>
</feature>
<sequence>MAQVNGHSPASMTVTDTAHRKISLVNRQIYQRLKQALSLGLRRQIFIAVCDDISLRNRLAARLHAELAISEDSRGKAGGINSVFRPPASREYPRLVSLNLNLSQPHPVAQINRWLGQHPPPSNNPPGFQILGVELLTKQSAKVQGFFLNSLKTIERSLPNLESTLLLWMPRPWLRAIETSAPEFWRWHTGVFEFEGEPAPASDLRTLMATSLQEFPRQTVPQEETAVPQENLWHILGSELDKFSLDHQENPPSQKEDFKKESGTPVTSGEGEEKTSFILNPADAVQSLQEIEQLQQSRPPEELAQAYLRLGNYYRDRIEQSNTSQENLITAIQAYDQALAWLEESSPLAADILNDLGNLYWMLSRYAADSQEMLAYLEQGINAYHTALTKFNPDDAPHSYAMIQNNLGAAYGDLARYQDTAQNLQNSILAYGEALRYRSAEDEPLKYAATQNNLGTAYWHLAQQQQPVTHLKCAIASYTEALPFYNPERDSLNWAMLQNNIGTAYWNLAQYEQPEEFLQLAIAAYQSALTYRTPQSAPAGCAATQNNLGTAYWHLATQVEVNPEGQQQYLQMCIAAYESAIALVEFLSNNDPPVPVTFDVSATQNNLGLAHYQMATDKKFSLQQTSQLEHLEAALRYHLQALQGFSEQPDSYESALSLVVQTIRAFYRERGLQGQNLALSKVPGKLLPELLRRL</sequence>
<keyword evidence="3" id="KW-1185">Reference proteome</keyword>
<evidence type="ECO:0000256" key="1">
    <source>
        <dbReference type="SAM" id="MobiDB-lite"/>
    </source>
</evidence>
<accession>A0ABV0JPP5</accession>
<evidence type="ECO:0000313" key="3">
    <source>
        <dbReference type="Proteomes" id="UP001442494"/>
    </source>
</evidence>